<dbReference type="EMBL" id="BOPO01000050">
    <property type="protein sequence ID" value="GIL27690.1"/>
    <property type="molecule type" value="Genomic_DNA"/>
</dbReference>
<dbReference type="GO" id="GO:0070273">
    <property type="term" value="F:phosphatidylinositol-4-phosphate binding"/>
    <property type="evidence" value="ECO:0007669"/>
    <property type="project" value="InterPro"/>
</dbReference>
<reference evidence="3" key="1">
    <citation type="journal article" date="2021" name="Int. J. Syst. Evol. Microbiol.">
        <title>Actinocatenispora comari sp. nov., an endophytic actinomycete isolated from aerial parts of Comarum salesowianum.</title>
        <authorList>
            <person name="Oyunbileg N."/>
            <person name="Iizaka Y."/>
            <person name="Hamada M."/>
            <person name="Davaapurev B.O."/>
            <person name="Fukumoto A."/>
            <person name="Tsetseg B."/>
            <person name="Kato F."/>
            <person name="Tamura T."/>
            <person name="Batkhuu J."/>
            <person name="Anzai Y."/>
        </authorList>
    </citation>
    <scope>NUCLEOTIDE SEQUENCE [LARGE SCALE GENOMIC DNA]</scope>
    <source>
        <strain evidence="3">NUM-2625</strain>
    </source>
</reference>
<evidence type="ECO:0000256" key="1">
    <source>
        <dbReference type="SAM" id="MobiDB-lite"/>
    </source>
</evidence>
<gene>
    <name evidence="2" type="ORF">NUM_29440</name>
</gene>
<organism evidence="2 3">
    <name type="scientific">Actinocatenispora comari</name>
    <dbReference type="NCBI Taxonomy" id="2807577"/>
    <lineage>
        <taxon>Bacteria</taxon>
        <taxon>Bacillati</taxon>
        <taxon>Actinomycetota</taxon>
        <taxon>Actinomycetes</taxon>
        <taxon>Micromonosporales</taxon>
        <taxon>Micromonosporaceae</taxon>
        <taxon>Actinocatenispora</taxon>
    </lineage>
</organism>
<dbReference type="AlphaFoldDB" id="A0A8J4ABL7"/>
<evidence type="ECO:0000313" key="3">
    <source>
        <dbReference type="Proteomes" id="UP000614996"/>
    </source>
</evidence>
<protein>
    <submittedName>
        <fullName evidence="2">Uncharacterized protein</fullName>
    </submittedName>
</protein>
<dbReference type="InterPro" id="IPR008628">
    <property type="entry name" value="GPP34-like"/>
</dbReference>
<dbReference type="RefSeq" id="WP_207125426.1">
    <property type="nucleotide sequence ID" value="NZ_BOPO01000050.1"/>
</dbReference>
<dbReference type="Proteomes" id="UP000614996">
    <property type="component" value="Unassembled WGS sequence"/>
</dbReference>
<accession>A0A8J4ABL7</accession>
<dbReference type="Pfam" id="PF05719">
    <property type="entry name" value="GPP34"/>
    <property type="match status" value="1"/>
</dbReference>
<evidence type="ECO:0000313" key="2">
    <source>
        <dbReference type="EMBL" id="GIL27690.1"/>
    </source>
</evidence>
<keyword evidence="3" id="KW-1185">Reference proteome</keyword>
<feature type="compositionally biased region" description="Pro residues" evidence="1">
    <location>
        <begin position="42"/>
        <end position="55"/>
    </location>
</feature>
<sequence length="304" mass="33761">MTDPRRTNHTGWYEQLHPDAAPSTRSAPVPPRAEPPPRTEPPRAAPPAYAAPPRMPHADPAYPPSGANRPPSGAAGAKVRPIADELFRGATDAFTGATRINHRLVGIGCAAALVAELMLTWRDDPAHGRQRLLRTFPAAGTGAPVLAPDHRLYLEAPPRDPLCYRVLSEIVEDARDQRRPVVEFVEYLSDRAYRMVGERLAMARLVVEEQRRSGLRRRQVFLDVEPTASVNALTRLPRKLRDREPVGEADRVLFGLYDAIGLMAVVRREFSDHFPMPTDLRLTPDLQSVLDAASELQAVVTRRH</sequence>
<proteinExistence type="predicted"/>
<name>A0A8J4ABL7_9ACTN</name>
<feature type="region of interest" description="Disordered" evidence="1">
    <location>
        <begin position="1"/>
        <end position="77"/>
    </location>
</feature>
<comment type="caution">
    <text evidence="2">The sequence shown here is derived from an EMBL/GenBank/DDBJ whole genome shotgun (WGS) entry which is preliminary data.</text>
</comment>